<accession>E3H7S7</accession>
<dbReference type="Gene3D" id="2.40.50.100">
    <property type="match status" value="1"/>
</dbReference>
<evidence type="ECO:0000259" key="3">
    <source>
        <dbReference type="Pfam" id="PF25990"/>
    </source>
</evidence>
<dbReference type="Gene3D" id="2.40.30.170">
    <property type="match status" value="1"/>
</dbReference>
<dbReference type="eggNOG" id="COG0845">
    <property type="taxonomic scope" value="Bacteria"/>
</dbReference>
<dbReference type="EMBL" id="CP002281">
    <property type="protein sequence ID" value="ADO82659.1"/>
    <property type="molecule type" value="Genomic_DNA"/>
</dbReference>
<dbReference type="GO" id="GO:1990281">
    <property type="term" value="C:efflux pump complex"/>
    <property type="evidence" value="ECO:0007669"/>
    <property type="project" value="TreeGrafter"/>
</dbReference>
<dbReference type="PANTHER" id="PTHR30469">
    <property type="entry name" value="MULTIDRUG RESISTANCE PROTEIN MDTA"/>
    <property type="match status" value="1"/>
</dbReference>
<proteinExistence type="inferred from homology"/>
<gene>
    <name evidence="4" type="ordered locus">Ilyop_0873</name>
</gene>
<dbReference type="HOGENOM" id="CLU_018816_14_5_0"/>
<organism evidence="4 5">
    <name type="scientific">Ilyobacter polytropus (strain ATCC 51220 / DSM 2926 / LMG 16218 / CuHBu1)</name>
    <dbReference type="NCBI Taxonomy" id="572544"/>
    <lineage>
        <taxon>Bacteria</taxon>
        <taxon>Fusobacteriati</taxon>
        <taxon>Fusobacteriota</taxon>
        <taxon>Fusobacteriia</taxon>
        <taxon>Fusobacteriales</taxon>
        <taxon>Fusobacteriaceae</taxon>
        <taxon>Ilyobacter</taxon>
    </lineage>
</organism>
<name>E3H7S7_ILYPC</name>
<evidence type="ECO:0000256" key="1">
    <source>
        <dbReference type="ARBA" id="ARBA00009477"/>
    </source>
</evidence>
<dbReference type="InterPro" id="IPR058636">
    <property type="entry name" value="Beta-barrel_YknX"/>
</dbReference>
<dbReference type="STRING" id="572544.Ilyop_0873"/>
<evidence type="ECO:0000313" key="5">
    <source>
        <dbReference type="Proteomes" id="UP000006875"/>
    </source>
</evidence>
<dbReference type="AlphaFoldDB" id="E3H7S7"/>
<keyword evidence="5" id="KW-1185">Reference proteome</keyword>
<dbReference type="RefSeq" id="WP_013387329.1">
    <property type="nucleotide sequence ID" value="NC_014632.1"/>
</dbReference>
<dbReference type="NCBIfam" id="TIGR01730">
    <property type="entry name" value="RND_mfp"/>
    <property type="match status" value="1"/>
</dbReference>
<dbReference type="Proteomes" id="UP000006875">
    <property type="component" value="Chromosome"/>
</dbReference>
<keyword evidence="2" id="KW-0175">Coiled coil</keyword>
<dbReference type="Gene3D" id="2.40.420.20">
    <property type="match status" value="1"/>
</dbReference>
<reference evidence="4 5" key="1">
    <citation type="journal article" date="2010" name="Stand. Genomic Sci.">
        <title>Complete genome sequence of Ilyobacter polytropus type strain (CuHbu1).</title>
        <authorList>
            <person name="Sikorski J."/>
            <person name="Chertkov O."/>
            <person name="Lapidus A."/>
            <person name="Nolan M."/>
            <person name="Lucas S."/>
            <person name="Del Rio T.G."/>
            <person name="Tice H."/>
            <person name="Cheng J.F."/>
            <person name="Tapia R."/>
            <person name="Han C."/>
            <person name="Goodwin L."/>
            <person name="Pitluck S."/>
            <person name="Liolios K."/>
            <person name="Ivanova N."/>
            <person name="Mavromatis K."/>
            <person name="Mikhailova N."/>
            <person name="Pati A."/>
            <person name="Chen A."/>
            <person name="Palaniappan K."/>
            <person name="Land M."/>
            <person name="Hauser L."/>
            <person name="Chang Y.J."/>
            <person name="Jeffries C.D."/>
            <person name="Brambilla E."/>
            <person name="Yasawong M."/>
            <person name="Rohde M."/>
            <person name="Pukall R."/>
            <person name="Spring S."/>
            <person name="Goker M."/>
            <person name="Woyke T."/>
            <person name="Bristow J."/>
            <person name="Eisen J.A."/>
            <person name="Markowitz V."/>
            <person name="Hugenholtz P."/>
            <person name="Kyrpides N.C."/>
            <person name="Klenk H.P."/>
        </authorList>
    </citation>
    <scope>NUCLEOTIDE SEQUENCE [LARGE SCALE GENOMIC DNA]</scope>
    <source>
        <strain evidence="5">ATCC 51220 / DSM 2926 / LMG 16218 / CuHBu1</strain>
    </source>
</reference>
<dbReference type="PANTHER" id="PTHR30469:SF33">
    <property type="entry name" value="SLR1207 PROTEIN"/>
    <property type="match status" value="1"/>
</dbReference>
<comment type="similarity">
    <text evidence="1">Belongs to the membrane fusion protein (MFP) (TC 8.A.1) family.</text>
</comment>
<evidence type="ECO:0000256" key="2">
    <source>
        <dbReference type="SAM" id="Coils"/>
    </source>
</evidence>
<protein>
    <submittedName>
        <fullName evidence="4">Efflux transporter, RND family, MFP subunit</fullName>
    </submittedName>
</protein>
<dbReference type="SUPFAM" id="SSF111369">
    <property type="entry name" value="HlyD-like secretion proteins"/>
    <property type="match status" value="1"/>
</dbReference>
<sequence length="368" mass="41835">MKSKKMILIIVIIFLAVLAFFLYKKNLHSEDINRSYSAYKVEKSDFEKIVEADGVMEARDTKLVYADESLKVDKLYYDEGDYVEKGDVIMTFDPEDKNTVKRELKKEEINLKKLKRDLKNAKELLDIGGSSKTEVEDLEFDIETSLLEIEEYKEELSKMLDEIKSPFNGTIISMVAEENYRVNTEVELFEIADLSDIIVVADVPEYSINGVELGQKVRISPESYKKTFQGTVSKISTLSTATSSDNSSSAETEAYVEVEITMENVPEQLRPGFNVDVEIITSVNKDSIAVPRTSILQDGEKYYVFQLNPDSTITKKYIEIQMNNSSVLLVEGLENNMKILKDPDQILTEGTAVKIETAENRPTRKKKD</sequence>
<dbReference type="Pfam" id="PF25990">
    <property type="entry name" value="Beta-barrel_YknX"/>
    <property type="match status" value="1"/>
</dbReference>
<dbReference type="InterPro" id="IPR006143">
    <property type="entry name" value="RND_pump_MFP"/>
</dbReference>
<dbReference type="OrthoDB" id="95736at2"/>
<dbReference type="KEGG" id="ipo:Ilyop_0873"/>
<dbReference type="GO" id="GO:0015562">
    <property type="term" value="F:efflux transmembrane transporter activity"/>
    <property type="evidence" value="ECO:0007669"/>
    <property type="project" value="TreeGrafter"/>
</dbReference>
<feature type="coiled-coil region" evidence="2">
    <location>
        <begin position="97"/>
        <end position="162"/>
    </location>
</feature>
<feature type="domain" description="YknX-like beta-barrel" evidence="3">
    <location>
        <begin position="198"/>
        <end position="279"/>
    </location>
</feature>
<evidence type="ECO:0000313" key="4">
    <source>
        <dbReference type="EMBL" id="ADO82659.1"/>
    </source>
</evidence>